<feature type="region of interest" description="Disordered" evidence="3">
    <location>
        <begin position="1148"/>
        <end position="1186"/>
    </location>
</feature>
<dbReference type="GO" id="GO:0004035">
    <property type="term" value="F:alkaline phosphatase activity"/>
    <property type="evidence" value="ECO:0007669"/>
    <property type="project" value="UniProtKB-EC"/>
</dbReference>
<keyword evidence="4" id="KW-0378">Hydrolase</keyword>
<organism evidence="4 5">
    <name type="scientific">Roseicyclus elongatus DSM 19469</name>
    <dbReference type="NCBI Taxonomy" id="1294273"/>
    <lineage>
        <taxon>Bacteria</taxon>
        <taxon>Pseudomonadati</taxon>
        <taxon>Pseudomonadota</taxon>
        <taxon>Alphaproteobacteria</taxon>
        <taxon>Rhodobacterales</taxon>
        <taxon>Roseobacteraceae</taxon>
        <taxon>Roseicyclus</taxon>
    </lineage>
</organism>
<dbReference type="GO" id="GO:0005576">
    <property type="term" value="C:extracellular region"/>
    <property type="evidence" value="ECO:0007669"/>
    <property type="project" value="UniProtKB-SubCell"/>
</dbReference>
<feature type="compositionally biased region" description="Polar residues" evidence="3">
    <location>
        <begin position="1172"/>
        <end position="1186"/>
    </location>
</feature>
<dbReference type="STRING" id="1294273.roselon_00594"/>
<keyword evidence="2" id="KW-0964">Secreted</keyword>
<proteinExistence type="predicted"/>
<dbReference type="InterPro" id="IPR001343">
    <property type="entry name" value="Hemolysn_Ca-bd"/>
</dbReference>
<dbReference type="PRINTS" id="PR00313">
    <property type="entry name" value="CABNDNGRPT"/>
</dbReference>
<dbReference type="OrthoDB" id="7355596at2"/>
<dbReference type="PANTHER" id="PTHR38340">
    <property type="entry name" value="S-LAYER PROTEIN"/>
    <property type="match status" value="1"/>
</dbReference>
<dbReference type="InterPro" id="IPR018511">
    <property type="entry name" value="Hemolysin-typ_Ca-bd_CS"/>
</dbReference>
<dbReference type="PROSITE" id="PS00330">
    <property type="entry name" value="HEMOLYSIN_CALCIUM"/>
    <property type="match status" value="12"/>
</dbReference>
<dbReference type="EMBL" id="CP004372">
    <property type="protein sequence ID" value="AHM03034.1"/>
    <property type="molecule type" value="Genomic_DNA"/>
</dbReference>
<feature type="compositionally biased region" description="Acidic residues" evidence="3">
    <location>
        <begin position="910"/>
        <end position="922"/>
    </location>
</feature>
<dbReference type="Gene3D" id="2.150.10.10">
    <property type="entry name" value="Serralysin-like metalloprotease, C-terminal"/>
    <property type="match status" value="11"/>
</dbReference>
<dbReference type="KEGG" id="red:roselon_00594"/>
<reference evidence="4 5" key="1">
    <citation type="submission" date="2013-03" db="EMBL/GenBank/DDBJ databases">
        <authorList>
            <person name="Fiebig A."/>
            <person name="Goeker M."/>
            <person name="Klenk H.-P.P."/>
        </authorList>
    </citation>
    <scope>NUCLEOTIDE SEQUENCE [LARGE SCALE GENOMIC DNA]</scope>
    <source>
        <strain evidence="5">DSM 19469</strain>
    </source>
</reference>
<accession>W8RPF6</accession>
<dbReference type="eggNOG" id="COG2931">
    <property type="taxonomic scope" value="Bacteria"/>
</dbReference>
<keyword evidence="5" id="KW-1185">Reference proteome</keyword>
<feature type="compositionally biased region" description="Acidic residues" evidence="3">
    <location>
        <begin position="1488"/>
        <end position="1497"/>
    </location>
</feature>
<gene>
    <name evidence="4" type="ORF">roselon_00594</name>
</gene>
<evidence type="ECO:0000256" key="2">
    <source>
        <dbReference type="ARBA" id="ARBA00022525"/>
    </source>
</evidence>
<dbReference type="Proteomes" id="UP000019593">
    <property type="component" value="Chromosome"/>
</dbReference>
<dbReference type="InterPro" id="IPR011049">
    <property type="entry name" value="Serralysin-like_metalloprot_C"/>
</dbReference>
<comment type="subcellular location">
    <subcellularLocation>
        <location evidence="1">Secreted</location>
    </subcellularLocation>
</comment>
<dbReference type="Pfam" id="PF00353">
    <property type="entry name" value="HemolysinCabind"/>
    <property type="match status" value="24"/>
</dbReference>
<protein>
    <submittedName>
        <fullName evidence="4">Alkaline phosphatase</fullName>
        <ecNumber evidence="4">3.1.3.1</ecNumber>
    </submittedName>
</protein>
<evidence type="ECO:0000256" key="3">
    <source>
        <dbReference type="SAM" id="MobiDB-lite"/>
    </source>
</evidence>
<feature type="region of interest" description="Disordered" evidence="3">
    <location>
        <begin position="1024"/>
        <end position="1053"/>
    </location>
</feature>
<name>W8RPF6_9RHOB</name>
<dbReference type="SUPFAM" id="SSF51120">
    <property type="entry name" value="beta-Roll"/>
    <property type="match status" value="12"/>
</dbReference>
<dbReference type="HOGENOM" id="CLU_236735_0_0_5"/>
<sequence>MVLRKEFWKRGHMTTYTYTGFILQNGDTFGGQINADFVVSAGVDVSYQLSSDPNAGINDFGVPEVDFDGAGEVAAIINNERFGSDPNDEIFVFDVYTANGTLTLLTFYDASEGVDYGFLLASTDPNIQSVPTNQTELDAFRAAITGGGATPAGAPYGIGEVFDMDGAISYVSQSENDIWSGTEVGDYFDGAIGDDELYGQEGDDTLIGGAGEDYINGGLGDDSIDGGTDFDQVTYDDATGSVTVNLGTGLATGAAGNDTLSGIEAIRGSAFDDSLVGNGDRNHMRGLEGNDTLIGGGGDDLVRYDRDANYGGTAGVNVNLSTGVAIDGFGDTDSLSGFVDVRATESDDTIIGDGNDNELEGNGGDDVIVGGAGNDTLDGGAGDGDVVLYLLETGANGVNVNLGTGIATDSHGDTDTLIGIERVGGTNQADTLLGDGNDNVFVGAAGADFIDGAGGEDQVTYDQDSSGVSVDLGTGLAVDGSGSTDTLQGIENVEGSEFDDTLIGDGGDNRIIGRQGNDSLVGGGGNDYFDPLFSAAESDTIDGGAGSDTVEIFDDSTNFTITTVGGVTTVTDGSASVVLTNVEFLRFDSDDVTINLGGQAPATPTPGDDVLIGTTGDDSIDGLAGNDEIDGLDGNDTLIGGDGEDEIDGGLGNDVIDGGADFDQVYYDDATGAVTVNLGTGLATGAAGNDTITGIEMIRGSAFDDSLVGDGDRNHIRGLEGNDTLIGGGGDDLVRYDRDANYGGTAGVNVNLATGVAIDGFGDTDSLSGFVDVRATESNDTIIGDGNDNKLEGFGGSDSIEGGDGNDELIGGNGNDTLRGGDGDDTIADARGNDVLDGGDGIDTYFRDLDLDFAPFSFVWVMDLVQGKFYEDGVPNDFDELISIENVDLRGQFNIRMLGDEENNRLSSGEGDDTIDGGAGDDELIDGAGDDSVFGGVGDDVIHNTTGNDTYDGGDGFDTMLVDVSGVAQGTFVYELNFVTGYSGQLGNPTLSDTVTAIEALDFTGEIDVQATGDDNANLFQTGDGNDTIHGGGGNDTIRDGLGDDSLSGGDGDDRFELSSGAETIDGGAGFDVIAVDVTNFPLPVGFIAELDLTTGYWGQQGNANNSESLSNIEGLEFIGNYAVDATGDGNANLIDTDSGNDTLVGGGGDDTLRSGDGADSLVGGDGRDNINAGNGNDTIDSSTGASGTQGFGDIITAGLGTNTVIGHAQAFADRFGGGLDMIFEDLGGASAGIHLQVSGAQGTGTATGTGTLAGQVTTSFTYADHFEGSKGADLMEGSDFGSGVDGDYESWVGEAGNDTIDGNGGFDVVSYYLEFDGTLGVNVNLANGTATDRFGNTDTLLDIEGAQGTEMADTLIGDSLDNFLGGRGGDDSIEGGAGNDYIDAGLGGTDTIDGGIGNDTVVVDGLSADFTITSVSGTTTVTDGSTTLILTDVEEIRFNDTTASIGNATITGDAGPDSLPGTENDDVILGLGGNDTLEGLDGNDTLDGGDGDDSLDGGDGADSIIGGVGSGTDTLLGGSGSDTLEATGGNGNLLRGGAGDDVLIGGWGSDILQGNDGADSFSGGTGADDLYIDGQDTFFDGGGGYDRLIAVDPGGVNVALSGTNIERVIGGTGDDVFDGTGVALGLVISGEGGNDTLTGGSATDQVSGGAGDDVLIGGGGDDFLFGDGGSDSFEGGAGDDRFFAESIDQSFDGGAGYDRLFLLDNGDFTFALAGTGIERVNSGDGNDVLDATGVTDAVVLSGAGGNDALTGGSNNDVLAGGDGQDTLEGGSGFDSFFGGAGADSFVFEDGSGVDFLVGWEDGLDLLDFSGHAQVNGLSDLTITDNGVNSRIEFADGDALIVIGYTGGFDASDFDFV</sequence>
<evidence type="ECO:0000313" key="5">
    <source>
        <dbReference type="Proteomes" id="UP000019593"/>
    </source>
</evidence>
<evidence type="ECO:0000256" key="1">
    <source>
        <dbReference type="ARBA" id="ARBA00004613"/>
    </source>
</evidence>
<evidence type="ECO:0000313" key="4">
    <source>
        <dbReference type="EMBL" id="AHM03034.1"/>
    </source>
</evidence>
<feature type="region of interest" description="Disordered" evidence="3">
    <location>
        <begin position="901"/>
        <end position="922"/>
    </location>
</feature>
<feature type="region of interest" description="Disordered" evidence="3">
    <location>
        <begin position="1480"/>
        <end position="1504"/>
    </location>
</feature>
<dbReference type="PATRIC" id="fig|1294273.3.peg.584"/>
<dbReference type="InterPro" id="IPR050557">
    <property type="entry name" value="RTX_toxin/Mannuronan_C5-epim"/>
</dbReference>
<dbReference type="GO" id="GO:0005509">
    <property type="term" value="F:calcium ion binding"/>
    <property type="evidence" value="ECO:0007669"/>
    <property type="project" value="InterPro"/>
</dbReference>
<dbReference type="PANTHER" id="PTHR38340:SF1">
    <property type="entry name" value="S-LAYER PROTEIN"/>
    <property type="match status" value="1"/>
</dbReference>
<dbReference type="EC" id="3.1.3.1" evidence="4"/>